<dbReference type="GO" id="GO:0004553">
    <property type="term" value="F:hydrolase activity, hydrolyzing O-glycosyl compounds"/>
    <property type="evidence" value="ECO:0007669"/>
    <property type="project" value="InterPro"/>
</dbReference>
<name>A0A6G1U3G8_9BACT</name>
<evidence type="ECO:0000259" key="5">
    <source>
        <dbReference type="Pfam" id="PF00703"/>
    </source>
</evidence>
<feature type="chain" id="PRO_5026026387" evidence="4">
    <location>
        <begin position="26"/>
        <end position="796"/>
    </location>
</feature>
<evidence type="ECO:0000259" key="6">
    <source>
        <dbReference type="Pfam" id="PF02836"/>
    </source>
</evidence>
<evidence type="ECO:0000256" key="4">
    <source>
        <dbReference type="SAM" id="SignalP"/>
    </source>
</evidence>
<organism evidence="10 11">
    <name type="scientific">Segatella copri</name>
    <dbReference type="NCBI Taxonomy" id="165179"/>
    <lineage>
        <taxon>Bacteria</taxon>
        <taxon>Pseudomonadati</taxon>
        <taxon>Bacteroidota</taxon>
        <taxon>Bacteroidia</taxon>
        <taxon>Bacteroidales</taxon>
        <taxon>Prevotellaceae</taxon>
        <taxon>Segatella</taxon>
    </lineage>
</organism>
<dbReference type="InterPro" id="IPR032311">
    <property type="entry name" value="DUF4982"/>
</dbReference>
<feature type="signal peptide" evidence="4">
    <location>
        <begin position="1"/>
        <end position="25"/>
    </location>
</feature>
<dbReference type="InterPro" id="IPR006102">
    <property type="entry name" value="Ig-like_GH2"/>
</dbReference>
<dbReference type="InterPro" id="IPR017853">
    <property type="entry name" value="GH"/>
</dbReference>
<dbReference type="Pfam" id="PF00703">
    <property type="entry name" value="Glyco_hydro_2"/>
    <property type="match status" value="1"/>
</dbReference>
<evidence type="ECO:0000259" key="8">
    <source>
        <dbReference type="Pfam" id="PF16355"/>
    </source>
</evidence>
<accession>A0A6G1U3G8</accession>
<dbReference type="InterPro" id="IPR006103">
    <property type="entry name" value="Glyco_hydro_2_cat"/>
</dbReference>
<dbReference type="SUPFAM" id="SSF49785">
    <property type="entry name" value="Galactose-binding domain-like"/>
    <property type="match status" value="1"/>
</dbReference>
<dbReference type="OrthoDB" id="9801077at2"/>
<comment type="similarity">
    <text evidence="1">Belongs to the glycosyl hydrolase 2 family.</text>
</comment>
<dbReference type="PRINTS" id="PR00132">
    <property type="entry name" value="GLHYDRLASE2"/>
</dbReference>
<dbReference type="InterPro" id="IPR036156">
    <property type="entry name" value="Beta-gal/glucu_dom_sf"/>
</dbReference>
<keyword evidence="2 10" id="KW-0378">Hydrolase</keyword>
<evidence type="ECO:0000313" key="11">
    <source>
        <dbReference type="Proteomes" id="UP000480425"/>
    </source>
</evidence>
<feature type="domain" description="Glycoside hydrolase family 2" evidence="9">
    <location>
        <begin position="690"/>
        <end position="791"/>
    </location>
</feature>
<dbReference type="Gene3D" id="2.60.120.260">
    <property type="entry name" value="Galactose-binding domain-like"/>
    <property type="match status" value="1"/>
</dbReference>
<comment type="caution">
    <text evidence="10">The sequence shown here is derived from an EMBL/GenBank/DDBJ whole genome shotgun (WGS) entry which is preliminary data.</text>
</comment>
<protein>
    <submittedName>
        <fullName evidence="10">Glycoside hydrolase family 2 protein</fullName>
    </submittedName>
</protein>
<dbReference type="EMBL" id="VZCB01000099">
    <property type="protein sequence ID" value="MQN82124.1"/>
    <property type="molecule type" value="Genomic_DNA"/>
</dbReference>
<dbReference type="InterPro" id="IPR006104">
    <property type="entry name" value="Glyco_hydro_2_N"/>
</dbReference>
<dbReference type="PANTHER" id="PTHR42732:SF1">
    <property type="entry name" value="BETA-MANNOSIDASE"/>
    <property type="match status" value="1"/>
</dbReference>
<evidence type="ECO:0000256" key="2">
    <source>
        <dbReference type="ARBA" id="ARBA00022801"/>
    </source>
</evidence>
<feature type="domain" description="Glycosyl hydrolases family 2 sugar binding" evidence="7">
    <location>
        <begin position="34"/>
        <end position="184"/>
    </location>
</feature>
<evidence type="ECO:0000313" key="10">
    <source>
        <dbReference type="EMBL" id="MQN82124.1"/>
    </source>
</evidence>
<dbReference type="GO" id="GO:0005975">
    <property type="term" value="P:carbohydrate metabolic process"/>
    <property type="evidence" value="ECO:0007669"/>
    <property type="project" value="InterPro"/>
</dbReference>
<dbReference type="InterPro" id="IPR008979">
    <property type="entry name" value="Galactose-bd-like_sf"/>
</dbReference>
<dbReference type="InterPro" id="IPR013783">
    <property type="entry name" value="Ig-like_fold"/>
</dbReference>
<dbReference type="AlphaFoldDB" id="A0A6G1U3G8"/>
<feature type="domain" description="DUF4982" evidence="8">
    <location>
        <begin position="618"/>
        <end position="674"/>
    </location>
</feature>
<dbReference type="Gene3D" id="2.60.40.10">
    <property type="entry name" value="Immunoglobulins"/>
    <property type="match status" value="3"/>
</dbReference>
<dbReference type="InterPro" id="IPR051913">
    <property type="entry name" value="GH2_Domain-Containing"/>
</dbReference>
<keyword evidence="3" id="KW-0326">Glycosidase</keyword>
<dbReference type="RefSeq" id="WP_153125821.1">
    <property type="nucleotide sequence ID" value="NZ_CP152352.1"/>
</dbReference>
<dbReference type="SUPFAM" id="SSF51445">
    <property type="entry name" value="(Trans)glycosidases"/>
    <property type="match status" value="1"/>
</dbReference>
<feature type="domain" description="Glycoside hydrolase family 2 immunoglobulin-like beta-sandwich" evidence="5">
    <location>
        <begin position="195"/>
        <end position="292"/>
    </location>
</feature>
<reference evidence="10 11" key="1">
    <citation type="submission" date="2019-09" db="EMBL/GenBank/DDBJ databases">
        <title>Distinct polysaccharide growth profiles of human intestinal Prevotella copri isolates.</title>
        <authorList>
            <person name="Fehlner-Peach H."/>
            <person name="Magnabosco C."/>
            <person name="Raghavan V."/>
            <person name="Scher J.U."/>
            <person name="Tett A."/>
            <person name="Cox L.M."/>
            <person name="Gottsegen C."/>
            <person name="Watters A."/>
            <person name="Wiltshire- Gordon J.D."/>
            <person name="Segata N."/>
            <person name="Bonneau R."/>
            <person name="Littman D.R."/>
        </authorList>
    </citation>
    <scope>NUCLEOTIDE SEQUENCE [LARGE SCALE GENOMIC DNA]</scope>
    <source>
        <strain evidence="11">iA622</strain>
    </source>
</reference>
<gene>
    <name evidence="10" type="ORF">F7D73_14485</name>
</gene>
<dbReference type="InterPro" id="IPR008964">
    <property type="entry name" value="Invasin/intimin_cell_adhesion"/>
</dbReference>
<evidence type="ECO:0000256" key="3">
    <source>
        <dbReference type="ARBA" id="ARBA00023295"/>
    </source>
</evidence>
<evidence type="ECO:0000259" key="7">
    <source>
        <dbReference type="Pfam" id="PF02837"/>
    </source>
</evidence>
<dbReference type="SUPFAM" id="SSF49373">
    <property type="entry name" value="Invasin/intimin cell-adhesion fragments"/>
    <property type="match status" value="1"/>
</dbReference>
<dbReference type="Pfam" id="PF16355">
    <property type="entry name" value="DUF4982"/>
    <property type="match status" value="1"/>
</dbReference>
<dbReference type="InterPro" id="IPR006101">
    <property type="entry name" value="Glyco_hydro_2"/>
</dbReference>
<dbReference type="InterPro" id="IPR040605">
    <property type="entry name" value="Glyco_hydro2_dom5"/>
</dbReference>
<dbReference type="PANTHER" id="PTHR42732">
    <property type="entry name" value="BETA-GALACTOSIDASE"/>
    <property type="match status" value="1"/>
</dbReference>
<dbReference type="Pfam" id="PF02837">
    <property type="entry name" value="Glyco_hydro_2_N"/>
    <property type="match status" value="1"/>
</dbReference>
<keyword evidence="4" id="KW-0732">Signal</keyword>
<dbReference type="Pfam" id="PF02836">
    <property type="entry name" value="Glyco_hydro_2_C"/>
    <property type="match status" value="1"/>
</dbReference>
<dbReference type="Pfam" id="PF18565">
    <property type="entry name" value="Glyco_hydro2_C5"/>
    <property type="match status" value="1"/>
</dbReference>
<dbReference type="Gene3D" id="3.20.20.80">
    <property type="entry name" value="Glycosidases"/>
    <property type="match status" value="1"/>
</dbReference>
<dbReference type="Proteomes" id="UP000480425">
    <property type="component" value="Unassembled WGS sequence"/>
</dbReference>
<feature type="domain" description="Glycoside hydrolase family 2 catalytic" evidence="6">
    <location>
        <begin position="297"/>
        <end position="437"/>
    </location>
</feature>
<evidence type="ECO:0000259" key="9">
    <source>
        <dbReference type="Pfam" id="PF18565"/>
    </source>
</evidence>
<proteinExistence type="inferred from homology"/>
<dbReference type="SUPFAM" id="SSF49303">
    <property type="entry name" value="beta-Galactosidase/glucuronidase domain"/>
    <property type="match status" value="1"/>
</dbReference>
<sequence>MEKRKIILTLLLASITWLCSPTATAAQNARKFLLDATWRFSLGDNPKASNISFDDSKWRTLTLPHDWSIEQQIDKDAPAGNDGGYYPTGIGWYRKECVVPASMKGEKIFLYFEGIYMNSSIYINGKLVGGHPYGYTSFFCDATQAIIPGKKNIIAVRVDNSQQKNCRWYSGSGIYRHVWLIHTPKLYIGNWGVQIHTPQISDTEATVEINTLVKNETNHNKKIKVVTQLSGTSQANTIVTIAANSEQRVKQLLHVKSPKLWNLTSPHLYEAQISICENNKVIDNYSQKFGIRSIRYSNKGFLLNGKKLNITGGCLHHDNGILGAAAFDRAEARKARLMKEAGFNAVRTSHNLPSEAFLNACDSLGLLVIDEAFDGWRDAKNKHDYSTLFDKYWQEDVEGMVLRDINHPSIIAWSIGNEVIERKKLEVITTARKLANKIREYDNRPITSALASWDKDWEIYDPLAAEHDIVGYNYMIHKHEEDHKRVPNRVMWQTESYPKDAFKNWTLVNDLDYIIGDFVWTSIDYIGESGIGRWWYDGDVPGEHYHRPLFPWHAAYCGDIDLTGWRKPISHYRSMLYNDTEKLYLAVKEPDGYKGKINTGLWAVWPTWESWNWPGWEGKNIEVEVYSRYPIVRLYLDDHLIGEKAVNRNTEMKAVFTIPYQEGTLKVEGIENGTIKESKTLSSASAPAAIRLTAENKDMIANGEDLAFVQVEVIDKNGNLCPNAEIKLSAAVTGQGSLAAMGNANIKDTDSYVNNTHKTWKGRALVIVRSSHKKGKAALSIKADGIKGATVSLRIK</sequence>
<evidence type="ECO:0000256" key="1">
    <source>
        <dbReference type="ARBA" id="ARBA00007401"/>
    </source>
</evidence>